<name>A0A448XIJ4_9PLAT</name>
<evidence type="ECO:0000313" key="2">
    <source>
        <dbReference type="EMBL" id="VEL37501.1"/>
    </source>
</evidence>
<dbReference type="Proteomes" id="UP000784294">
    <property type="component" value="Unassembled WGS sequence"/>
</dbReference>
<evidence type="ECO:0000256" key="1">
    <source>
        <dbReference type="SAM" id="MobiDB-lite"/>
    </source>
</evidence>
<dbReference type="OrthoDB" id="417678at2759"/>
<reference evidence="2" key="1">
    <citation type="submission" date="2018-11" db="EMBL/GenBank/DDBJ databases">
        <authorList>
            <consortium name="Pathogen Informatics"/>
        </authorList>
    </citation>
    <scope>NUCLEOTIDE SEQUENCE</scope>
</reference>
<feature type="region of interest" description="Disordered" evidence="1">
    <location>
        <begin position="1"/>
        <end position="28"/>
    </location>
</feature>
<proteinExistence type="predicted"/>
<organism evidence="2 3">
    <name type="scientific">Protopolystoma xenopodis</name>
    <dbReference type="NCBI Taxonomy" id="117903"/>
    <lineage>
        <taxon>Eukaryota</taxon>
        <taxon>Metazoa</taxon>
        <taxon>Spiralia</taxon>
        <taxon>Lophotrochozoa</taxon>
        <taxon>Platyhelminthes</taxon>
        <taxon>Monogenea</taxon>
        <taxon>Polyopisthocotylea</taxon>
        <taxon>Polystomatidea</taxon>
        <taxon>Polystomatidae</taxon>
        <taxon>Protopolystoma</taxon>
    </lineage>
</organism>
<evidence type="ECO:0000313" key="3">
    <source>
        <dbReference type="Proteomes" id="UP000784294"/>
    </source>
</evidence>
<gene>
    <name evidence="2" type="ORF">PXEA_LOCUS30941</name>
</gene>
<protein>
    <submittedName>
        <fullName evidence="2">Uncharacterized protein</fullName>
    </submittedName>
</protein>
<keyword evidence="3" id="KW-1185">Reference proteome</keyword>
<comment type="caution">
    <text evidence="2">The sequence shown here is derived from an EMBL/GenBank/DDBJ whole genome shotgun (WGS) entry which is preliminary data.</text>
</comment>
<dbReference type="AlphaFoldDB" id="A0A448XIJ4"/>
<dbReference type="EMBL" id="CAAALY010255170">
    <property type="protein sequence ID" value="VEL37501.1"/>
    <property type="molecule type" value="Genomic_DNA"/>
</dbReference>
<accession>A0A448XIJ4</accession>
<sequence>MTLASLVPGAAINEGEDEEQEADPKEAEYPVKYENRRHFYEDIMEHDIIIYDVTNDPKQLSEAMWLAASLDADFENFRNQKIFILLTSLISWLKTKPNDPVSALVYIFEDLKGIYY</sequence>